<accession>A0A938YNS8</accession>
<evidence type="ECO:0000259" key="8">
    <source>
        <dbReference type="Pfam" id="PF08125"/>
    </source>
</evidence>
<evidence type="ECO:0000256" key="6">
    <source>
        <dbReference type="ARBA" id="ARBA00048615"/>
    </source>
</evidence>
<dbReference type="PROSITE" id="PS00974">
    <property type="entry name" value="MANNITOL_DHGENASE"/>
    <property type="match status" value="1"/>
</dbReference>
<dbReference type="SUPFAM" id="SSF51735">
    <property type="entry name" value="NAD(P)-binding Rossmann-fold domains"/>
    <property type="match status" value="1"/>
</dbReference>
<dbReference type="GO" id="GO:0019594">
    <property type="term" value="P:mannitol metabolic process"/>
    <property type="evidence" value="ECO:0007669"/>
    <property type="project" value="InterPro"/>
</dbReference>
<proteinExistence type="inferred from homology"/>
<dbReference type="InterPro" id="IPR050988">
    <property type="entry name" value="Mannitol_DH/Oxidoreductase"/>
</dbReference>
<evidence type="ECO:0000256" key="1">
    <source>
        <dbReference type="ARBA" id="ARBA00006541"/>
    </source>
</evidence>
<reference evidence="9" key="1">
    <citation type="submission" date="2021-01" db="EMBL/GenBank/DDBJ databases">
        <title>KCTC 19127 draft genome.</title>
        <authorList>
            <person name="An D."/>
        </authorList>
    </citation>
    <scope>NUCLEOTIDE SEQUENCE</scope>
    <source>
        <strain evidence="9">KCTC 19127</strain>
    </source>
</reference>
<protein>
    <recommendedName>
        <fullName evidence="3">Mannitol-1-phosphate 5-dehydrogenase</fullName>
        <ecNumber evidence="2">1.1.1.17</ecNumber>
    </recommendedName>
</protein>
<dbReference type="Pfam" id="PF08125">
    <property type="entry name" value="Mannitol_dh_C"/>
    <property type="match status" value="1"/>
</dbReference>
<dbReference type="InterPro" id="IPR013118">
    <property type="entry name" value="Mannitol_DH_C"/>
</dbReference>
<dbReference type="PANTHER" id="PTHR43362:SF1">
    <property type="entry name" value="MANNITOL DEHYDROGENASE 2-RELATED"/>
    <property type="match status" value="1"/>
</dbReference>
<dbReference type="InterPro" id="IPR013328">
    <property type="entry name" value="6PGD_dom2"/>
</dbReference>
<dbReference type="PRINTS" id="PR00084">
    <property type="entry name" value="MTLDHDRGNASE"/>
</dbReference>
<comment type="catalytic activity">
    <reaction evidence="6">
        <text>D-mannitol 1-phosphate + NAD(+) = beta-D-fructose 6-phosphate + NADH + H(+)</text>
        <dbReference type="Rhea" id="RHEA:19661"/>
        <dbReference type="ChEBI" id="CHEBI:15378"/>
        <dbReference type="ChEBI" id="CHEBI:57540"/>
        <dbReference type="ChEBI" id="CHEBI:57634"/>
        <dbReference type="ChEBI" id="CHEBI:57945"/>
        <dbReference type="ChEBI" id="CHEBI:61381"/>
        <dbReference type="EC" id="1.1.1.17"/>
    </reaction>
</comment>
<evidence type="ECO:0000313" key="10">
    <source>
        <dbReference type="Proteomes" id="UP000663801"/>
    </source>
</evidence>
<name>A0A938YNS8_9ACTN</name>
<comment type="caution">
    <text evidence="9">The sequence shown here is derived from an EMBL/GenBank/DDBJ whole genome shotgun (WGS) entry which is preliminary data.</text>
</comment>
<keyword evidence="5" id="KW-0520">NAD</keyword>
<dbReference type="InterPro" id="IPR036291">
    <property type="entry name" value="NAD(P)-bd_dom_sf"/>
</dbReference>
<dbReference type="EC" id="1.1.1.17" evidence="2"/>
<dbReference type="Gene3D" id="1.10.1040.10">
    <property type="entry name" value="N-(1-d-carboxylethyl)-l-norvaline Dehydrogenase, domain 2"/>
    <property type="match status" value="1"/>
</dbReference>
<organism evidence="9 10">
    <name type="scientific">Nakamurella flavida</name>
    <dbReference type="NCBI Taxonomy" id="363630"/>
    <lineage>
        <taxon>Bacteria</taxon>
        <taxon>Bacillati</taxon>
        <taxon>Actinomycetota</taxon>
        <taxon>Actinomycetes</taxon>
        <taxon>Nakamurellales</taxon>
        <taxon>Nakamurellaceae</taxon>
        <taxon>Nakamurella</taxon>
    </lineage>
</organism>
<dbReference type="Proteomes" id="UP000663801">
    <property type="component" value="Unassembled WGS sequence"/>
</dbReference>
<evidence type="ECO:0000313" key="9">
    <source>
        <dbReference type="EMBL" id="MBM9476757.1"/>
    </source>
</evidence>
<dbReference type="InterPro" id="IPR008927">
    <property type="entry name" value="6-PGluconate_DH-like_C_sf"/>
</dbReference>
<keyword evidence="4" id="KW-0560">Oxidoreductase</keyword>
<dbReference type="InterPro" id="IPR000669">
    <property type="entry name" value="Mannitol_DH"/>
</dbReference>
<evidence type="ECO:0000256" key="4">
    <source>
        <dbReference type="ARBA" id="ARBA00023002"/>
    </source>
</evidence>
<dbReference type="Pfam" id="PF01232">
    <property type="entry name" value="Mannitol_dh"/>
    <property type="match status" value="1"/>
</dbReference>
<dbReference type="RefSeq" id="WP_205256863.1">
    <property type="nucleotide sequence ID" value="NZ_BAAAPV010000004.1"/>
</dbReference>
<dbReference type="InterPro" id="IPR023027">
    <property type="entry name" value="Mannitol_DH_CS"/>
</dbReference>
<comment type="similarity">
    <text evidence="1">Belongs to the mannitol dehydrogenase family.</text>
</comment>
<gene>
    <name evidence="9" type="ORF">JL107_09900</name>
</gene>
<keyword evidence="10" id="KW-1185">Reference proteome</keyword>
<evidence type="ECO:0000256" key="5">
    <source>
        <dbReference type="ARBA" id="ARBA00023027"/>
    </source>
</evidence>
<sequence length="488" mass="53025">MKLSESVLPRLPEGIAVPAYDRAALTAGIVHIGVGHFHRAHQAMYLDRLLAAGETDWAIWGIGVRSGDALATRLVEQDCLYTLTAKHPDGSTTSTVIGSIIGYTSAAQDGEAAIARLADPATKIISLTVTEGGYGIDAVTGAFSGRDDERITADLADPTSHRSWLGLVVQGLRRRRDTEAGPVTLMSCDNMQDNGHVTRTVLTGFVDAVAPDLRDWVEANMTFPNSMVDRVVPGTTAEDRERLRTQFDLEDAWPVTGEPFAQWVVQDDFAAGRPPLETVGVDVVDAVEPYEIMKLRLANGNHQASCFFGYLLGYEFVHEAIADPDIHAMLLRYIDTEAVPTLQPIPGVDMNAWGRTVLERFGNPQLRDPITRICEDTSNRIPRFLLPTVRDQLAQHGPVTICAAVVAGWARYAQGTDEQGRPIDVQDPRSAVVTPAARAESTVPGSFLGLTEIFGDLGDRPAFADRFREAFAELESAGTRALVRRLAG</sequence>
<dbReference type="GO" id="GO:0008926">
    <property type="term" value="F:mannitol-1-phosphate 5-dehydrogenase activity"/>
    <property type="evidence" value="ECO:0007669"/>
    <property type="project" value="UniProtKB-EC"/>
</dbReference>
<evidence type="ECO:0000256" key="2">
    <source>
        <dbReference type="ARBA" id="ARBA00012939"/>
    </source>
</evidence>
<dbReference type="PANTHER" id="PTHR43362">
    <property type="entry name" value="MANNITOL DEHYDROGENASE DSF1-RELATED"/>
    <property type="match status" value="1"/>
</dbReference>
<dbReference type="AlphaFoldDB" id="A0A938YNS8"/>
<feature type="domain" description="Mannitol dehydrogenase N-terminal" evidence="7">
    <location>
        <begin position="28"/>
        <end position="277"/>
    </location>
</feature>
<evidence type="ECO:0000256" key="3">
    <source>
        <dbReference type="ARBA" id="ARBA00016219"/>
    </source>
</evidence>
<dbReference type="InterPro" id="IPR013131">
    <property type="entry name" value="Mannitol_DH_N"/>
</dbReference>
<evidence type="ECO:0000259" key="7">
    <source>
        <dbReference type="Pfam" id="PF01232"/>
    </source>
</evidence>
<dbReference type="EMBL" id="JAERWL010000008">
    <property type="protein sequence ID" value="MBM9476757.1"/>
    <property type="molecule type" value="Genomic_DNA"/>
</dbReference>
<dbReference type="Gene3D" id="3.40.50.720">
    <property type="entry name" value="NAD(P)-binding Rossmann-like Domain"/>
    <property type="match status" value="1"/>
</dbReference>
<feature type="domain" description="Mannitol dehydrogenase C-terminal" evidence="8">
    <location>
        <begin position="287"/>
        <end position="474"/>
    </location>
</feature>
<dbReference type="SUPFAM" id="SSF48179">
    <property type="entry name" value="6-phosphogluconate dehydrogenase C-terminal domain-like"/>
    <property type="match status" value="1"/>
</dbReference>